<dbReference type="PANTHER" id="PTHR43977">
    <property type="entry name" value="STRUCTURAL MAINTENANCE OF CHROMOSOMES PROTEIN 3"/>
    <property type="match status" value="1"/>
</dbReference>
<evidence type="ECO:0000256" key="5">
    <source>
        <dbReference type="ARBA" id="ARBA00023054"/>
    </source>
</evidence>
<evidence type="ECO:0000256" key="9">
    <source>
        <dbReference type="SAM" id="Coils"/>
    </source>
</evidence>
<dbReference type="InterPro" id="IPR041741">
    <property type="entry name" value="SMC3_ABC_euk"/>
</dbReference>
<gene>
    <name evidence="12" type="ORF">LAZ67_10003863</name>
</gene>
<evidence type="ECO:0000256" key="2">
    <source>
        <dbReference type="ARBA" id="ARBA00005917"/>
    </source>
</evidence>
<dbReference type="SMART" id="SM00968">
    <property type="entry name" value="SMC_hinge"/>
    <property type="match status" value="1"/>
</dbReference>
<dbReference type="InterPro" id="IPR024704">
    <property type="entry name" value="SMC"/>
</dbReference>
<dbReference type="InterPro" id="IPR027417">
    <property type="entry name" value="P-loop_NTPase"/>
</dbReference>
<dbReference type="PIRSF" id="PIRSF005719">
    <property type="entry name" value="SMC"/>
    <property type="match status" value="1"/>
</dbReference>
<reference evidence="12 13" key="1">
    <citation type="submission" date="2022-01" db="EMBL/GenBank/DDBJ databases">
        <title>A chromosomal length assembly of Cordylochernes scorpioides.</title>
        <authorList>
            <person name="Zeh D."/>
            <person name="Zeh J."/>
        </authorList>
    </citation>
    <scope>NUCLEOTIDE SEQUENCE [LARGE SCALE GENOMIC DNA]</scope>
    <source>
        <strain evidence="12">IN4F17</strain>
        <tissue evidence="12">Whole Body</tissue>
    </source>
</reference>
<dbReference type="SUPFAM" id="SSF75553">
    <property type="entry name" value="Smc hinge domain"/>
    <property type="match status" value="1"/>
</dbReference>
<dbReference type="InterPro" id="IPR036277">
    <property type="entry name" value="SMC_hinge_sf"/>
</dbReference>
<keyword evidence="3" id="KW-0132">Cell division</keyword>
<evidence type="ECO:0000256" key="6">
    <source>
        <dbReference type="ARBA" id="ARBA00023242"/>
    </source>
</evidence>
<dbReference type="SUPFAM" id="SSF52540">
    <property type="entry name" value="P-loop containing nucleoside triphosphate hydrolases"/>
    <property type="match status" value="1"/>
</dbReference>
<organism evidence="12 13">
    <name type="scientific">Cordylochernes scorpioides</name>
    <dbReference type="NCBI Taxonomy" id="51811"/>
    <lineage>
        <taxon>Eukaryota</taxon>
        <taxon>Metazoa</taxon>
        <taxon>Ecdysozoa</taxon>
        <taxon>Arthropoda</taxon>
        <taxon>Chelicerata</taxon>
        <taxon>Arachnida</taxon>
        <taxon>Pseudoscorpiones</taxon>
        <taxon>Cheliferoidea</taxon>
        <taxon>Chernetidae</taxon>
        <taxon>Cordylochernes</taxon>
    </lineage>
</organism>
<evidence type="ECO:0000259" key="11">
    <source>
        <dbReference type="SMART" id="SM00968"/>
    </source>
</evidence>
<dbReference type="Pfam" id="PF02463">
    <property type="entry name" value="SMC_N"/>
    <property type="match status" value="1"/>
</dbReference>
<feature type="domain" description="SMC hinge" evidence="11">
    <location>
        <begin position="552"/>
        <end position="665"/>
    </location>
</feature>
<dbReference type="Pfam" id="PF06470">
    <property type="entry name" value="SMC_hinge"/>
    <property type="match status" value="1"/>
</dbReference>
<dbReference type="CDD" id="cd03272">
    <property type="entry name" value="ABC_SMC3_euk"/>
    <property type="match status" value="1"/>
</dbReference>
<feature type="compositionally biased region" description="Polar residues" evidence="10">
    <location>
        <begin position="798"/>
        <end position="814"/>
    </location>
</feature>
<evidence type="ECO:0000256" key="3">
    <source>
        <dbReference type="ARBA" id="ARBA00022618"/>
    </source>
</evidence>
<feature type="coiled-coil region" evidence="9">
    <location>
        <begin position="1005"/>
        <end position="1060"/>
    </location>
</feature>
<evidence type="ECO:0000313" key="13">
    <source>
        <dbReference type="Proteomes" id="UP001235939"/>
    </source>
</evidence>
<evidence type="ECO:0000256" key="1">
    <source>
        <dbReference type="ARBA" id="ARBA00004123"/>
    </source>
</evidence>
<keyword evidence="5 9" id="KW-0175">Coiled coil</keyword>
<evidence type="ECO:0000256" key="8">
    <source>
        <dbReference type="PIRNR" id="PIRNR005719"/>
    </source>
</evidence>
<dbReference type="Gene3D" id="3.30.70.1620">
    <property type="match status" value="1"/>
</dbReference>
<dbReference type="InterPro" id="IPR010935">
    <property type="entry name" value="SMC_hinge"/>
</dbReference>
<feature type="coiled-coil region" evidence="9">
    <location>
        <begin position="200"/>
        <end position="368"/>
    </location>
</feature>
<protein>
    <recommendedName>
        <fullName evidence="8">Structural maintenance of chromosomes protein</fullName>
    </recommendedName>
</protein>
<name>A0ABY6KY22_9ARAC</name>
<dbReference type="EMBL" id="CP092872">
    <property type="protein sequence ID" value="UYV73509.1"/>
    <property type="molecule type" value="Genomic_DNA"/>
</dbReference>
<keyword evidence="13" id="KW-1185">Reference proteome</keyword>
<feature type="region of interest" description="Disordered" evidence="10">
    <location>
        <begin position="786"/>
        <end position="814"/>
    </location>
</feature>
<evidence type="ECO:0000256" key="7">
    <source>
        <dbReference type="ARBA" id="ARBA00023306"/>
    </source>
</evidence>
<keyword evidence="7" id="KW-0131">Cell cycle</keyword>
<feature type="compositionally biased region" description="Basic and acidic residues" evidence="10">
    <location>
        <begin position="786"/>
        <end position="795"/>
    </location>
</feature>
<proteinExistence type="inferred from homology"/>
<feature type="coiled-coil region" evidence="9">
    <location>
        <begin position="420"/>
        <end position="499"/>
    </location>
</feature>
<accession>A0ABY6KY22</accession>
<dbReference type="InterPro" id="IPR003395">
    <property type="entry name" value="RecF/RecN/SMC_N"/>
</dbReference>
<evidence type="ECO:0000313" key="12">
    <source>
        <dbReference type="EMBL" id="UYV73509.1"/>
    </source>
</evidence>
<keyword evidence="6 8" id="KW-0539">Nucleus</keyword>
<comment type="subcellular location">
    <subcellularLocation>
        <location evidence="1 8">Nucleus</location>
    </subcellularLocation>
</comment>
<dbReference type="Gene3D" id="1.20.1060.20">
    <property type="match status" value="1"/>
</dbReference>
<evidence type="ECO:0000256" key="10">
    <source>
        <dbReference type="SAM" id="MobiDB-lite"/>
    </source>
</evidence>
<dbReference type="Proteomes" id="UP001235939">
    <property type="component" value="Chromosome 10"/>
</dbReference>
<sequence length="1229" mass="143808">MQVTKRGSSTFKFCLCVRPISNVCFQVIIQGFRSYREQTVVEPFSPRHNVIVGRNGSGKSNFFYAIQFVLSDEFSHLRPEQRQALLHEGTGPRVLNAFVEIIFDNTDNRLPIDRDEVALRRVIGSKKDQYFLNKKMVTRTDVMNLLESAGFSRSNPYYIVKQGKINQMATAPDSQRLKLLREVAGTRVYDERREESKSILKETESKREKIDDLLKYIEERLKTLEEEKEELKEYQKWDKMRRSLEYTIYDHELKDTKKKLEELETRRETSSSVTEKLRENVQNASDQIKKVSKELREVKNKLQGLRDEKEALAQEQSSLLKEKTRLELTIKDLRDEVEGDDSSRKRAERELEKLKATIEQKMTQLEGVRPQYEAQKKREEECTRELSLKEQKRTELYAKQGRGSQFTSKAERDKWIQKELKSLQRAIRDKKEQIDRLEDDLKKDAEKKDTLEEKIEELTKELENHRVSIDNQNKNYYEMKKKKDALQNERNELWRQENAMQQSLTTLKEELSKKDQGLRSMTGKATLNGRDSVRKVLQTFKERKGPFEQIANSYYGMLIENLDCDKTIYTAVEVTSGGKLFYHIVENDKIGTKILQEMNHQHLPGEITFMPLNRLVYKDTPYPDTNDAIPMINKLTFDPKFERAMKYIYGKTLICRNLEVATQIARTSNLDCITLDGDQVSHKGALTGGYFDTRRSRLELHKAHMQLVREINEQERQLAAHKETLAYILYFLPSDILDSNSPTEAKITQVVSDMQKAETKNSKNKDVFDKLKADIRLMREELGVVERSRQPKERSLASLESSLKSMESTEQSLRSELQQDLLTQLSVTDQQEVDRLNDEIRKLTQENKEAFSERMRLEAEKNKLENLLNNNLNRRKEELEAALQEISVEDRRRKLDNSNAELAAINSRVEDVNKNIKQIEVKMEAMLKDQKEHQKDLEHWKSQEREYQERIGEDAKDLEKMTSKQSLLFKKKEECMKKIRELGSLPSEAFEKYHNLSSKQLYKKLEQANHELKKYSHVNKKALDQFVSFSEQKEKLVKRKEELDRAYDSIEELMNVLEQRKFDAIQLTFKQVSKYFSEVFKKLVPHGHGHLVMKTGGGEETSETSSRAVHSVEEFTGIGIRVSFTGKSGEMKEMQQLSGGQKSLVALTLIFAIQKCDPAPFYLFDEIDQALDSQHRKAVSDMIHELCKDAQFITTTFRPELLEKADKFYGVKFRNKVRYFLIPFILFIR</sequence>
<dbReference type="Gene3D" id="3.40.50.300">
    <property type="entry name" value="P-loop containing nucleotide triphosphate hydrolases"/>
    <property type="match status" value="2"/>
</dbReference>
<comment type="similarity">
    <text evidence="2">Belongs to the SMC family. SMC3 subfamily.</text>
</comment>
<keyword evidence="4" id="KW-0498">Mitosis</keyword>
<evidence type="ECO:0000256" key="4">
    <source>
        <dbReference type="ARBA" id="ARBA00022776"/>
    </source>
</evidence>